<organism evidence="1 2">
    <name type="scientific">Dorcoceras hygrometricum</name>
    <dbReference type="NCBI Taxonomy" id="472368"/>
    <lineage>
        <taxon>Eukaryota</taxon>
        <taxon>Viridiplantae</taxon>
        <taxon>Streptophyta</taxon>
        <taxon>Embryophyta</taxon>
        <taxon>Tracheophyta</taxon>
        <taxon>Spermatophyta</taxon>
        <taxon>Magnoliopsida</taxon>
        <taxon>eudicotyledons</taxon>
        <taxon>Gunneridae</taxon>
        <taxon>Pentapetalae</taxon>
        <taxon>asterids</taxon>
        <taxon>lamiids</taxon>
        <taxon>Lamiales</taxon>
        <taxon>Gesneriaceae</taxon>
        <taxon>Didymocarpoideae</taxon>
        <taxon>Trichosporeae</taxon>
        <taxon>Loxocarpinae</taxon>
        <taxon>Dorcoceras</taxon>
    </lineage>
</organism>
<evidence type="ECO:0000313" key="1">
    <source>
        <dbReference type="EMBL" id="KZV41305.1"/>
    </source>
</evidence>
<gene>
    <name evidence="1" type="ORF">F511_39994</name>
</gene>
<dbReference type="EMBL" id="KQ999527">
    <property type="protein sequence ID" value="KZV41305.1"/>
    <property type="molecule type" value="Genomic_DNA"/>
</dbReference>
<dbReference type="AlphaFoldDB" id="A0A2Z7C308"/>
<protein>
    <submittedName>
        <fullName evidence="1">Random slug protein 5-like</fullName>
    </submittedName>
</protein>
<sequence>MTSSRFVNALQVAFESVLTLEHTNMTRMFKSLEDTGLKGFLEVPTSFYEDVVTEIFVNAKVIAGTIGMTGFLDLPKDTVMETRSRFSATDVPFRAPSKKREMKVEYQVLTGDVGASGDEHVDVGPRRHERTEFEQAERMSGDYRKLNSYLKSQILPQQISPGHGNLSPLKTASSLVSATTAGTA</sequence>
<proteinExistence type="predicted"/>
<dbReference type="Proteomes" id="UP000250235">
    <property type="component" value="Unassembled WGS sequence"/>
</dbReference>
<dbReference type="OrthoDB" id="1751168at2759"/>
<keyword evidence="2" id="KW-1185">Reference proteome</keyword>
<evidence type="ECO:0000313" key="2">
    <source>
        <dbReference type="Proteomes" id="UP000250235"/>
    </source>
</evidence>
<name>A0A2Z7C308_9LAMI</name>
<reference evidence="1 2" key="1">
    <citation type="journal article" date="2015" name="Proc. Natl. Acad. Sci. U.S.A.">
        <title>The resurrection genome of Boea hygrometrica: A blueprint for survival of dehydration.</title>
        <authorList>
            <person name="Xiao L."/>
            <person name="Yang G."/>
            <person name="Zhang L."/>
            <person name="Yang X."/>
            <person name="Zhao S."/>
            <person name="Ji Z."/>
            <person name="Zhou Q."/>
            <person name="Hu M."/>
            <person name="Wang Y."/>
            <person name="Chen M."/>
            <person name="Xu Y."/>
            <person name="Jin H."/>
            <person name="Xiao X."/>
            <person name="Hu G."/>
            <person name="Bao F."/>
            <person name="Hu Y."/>
            <person name="Wan P."/>
            <person name="Li L."/>
            <person name="Deng X."/>
            <person name="Kuang T."/>
            <person name="Xiang C."/>
            <person name="Zhu J.K."/>
            <person name="Oliver M.J."/>
            <person name="He Y."/>
        </authorList>
    </citation>
    <scope>NUCLEOTIDE SEQUENCE [LARGE SCALE GENOMIC DNA]</scope>
    <source>
        <strain evidence="2">cv. XS01</strain>
    </source>
</reference>
<accession>A0A2Z7C308</accession>